<comment type="caution">
    <text evidence="2">The sequence shown here is derived from an EMBL/GenBank/DDBJ whole genome shotgun (WGS) entry which is preliminary data.</text>
</comment>
<proteinExistence type="predicted"/>
<protein>
    <submittedName>
        <fullName evidence="2">Uncharacterized protein</fullName>
    </submittedName>
</protein>
<name>A0A8X6S5K4_TRICX</name>
<dbReference type="Proteomes" id="UP000887159">
    <property type="component" value="Unassembled WGS sequence"/>
</dbReference>
<feature type="region of interest" description="Disordered" evidence="1">
    <location>
        <begin position="36"/>
        <end position="68"/>
    </location>
</feature>
<evidence type="ECO:0000256" key="1">
    <source>
        <dbReference type="SAM" id="MobiDB-lite"/>
    </source>
</evidence>
<accession>A0A8X6S5K4</accession>
<dbReference type="EMBL" id="BMAU01021271">
    <property type="protein sequence ID" value="GFY07259.1"/>
    <property type="molecule type" value="Genomic_DNA"/>
</dbReference>
<evidence type="ECO:0000313" key="2">
    <source>
        <dbReference type="EMBL" id="GFY07259.1"/>
    </source>
</evidence>
<organism evidence="2 3">
    <name type="scientific">Trichonephila clavipes</name>
    <name type="common">Golden silk orbweaver</name>
    <name type="synonym">Nephila clavipes</name>
    <dbReference type="NCBI Taxonomy" id="2585209"/>
    <lineage>
        <taxon>Eukaryota</taxon>
        <taxon>Metazoa</taxon>
        <taxon>Ecdysozoa</taxon>
        <taxon>Arthropoda</taxon>
        <taxon>Chelicerata</taxon>
        <taxon>Arachnida</taxon>
        <taxon>Araneae</taxon>
        <taxon>Araneomorphae</taxon>
        <taxon>Entelegynae</taxon>
        <taxon>Araneoidea</taxon>
        <taxon>Nephilidae</taxon>
        <taxon>Trichonephila</taxon>
    </lineage>
</organism>
<dbReference type="AlphaFoldDB" id="A0A8X6S5K4"/>
<reference evidence="2" key="1">
    <citation type="submission" date="2020-08" db="EMBL/GenBank/DDBJ databases">
        <title>Multicomponent nature underlies the extraordinary mechanical properties of spider dragline silk.</title>
        <authorList>
            <person name="Kono N."/>
            <person name="Nakamura H."/>
            <person name="Mori M."/>
            <person name="Yoshida Y."/>
            <person name="Ohtoshi R."/>
            <person name="Malay A.D."/>
            <person name="Moran D.A.P."/>
            <person name="Tomita M."/>
            <person name="Numata K."/>
            <person name="Arakawa K."/>
        </authorList>
    </citation>
    <scope>NUCLEOTIDE SEQUENCE</scope>
</reference>
<keyword evidence="3" id="KW-1185">Reference proteome</keyword>
<gene>
    <name evidence="2" type="ORF">TNCV_1586141</name>
</gene>
<evidence type="ECO:0000313" key="3">
    <source>
        <dbReference type="Proteomes" id="UP000887159"/>
    </source>
</evidence>
<sequence>MMQKTSTSEKGLVEPLHSLMSQDSLIRRPFIWRGSGVSATYPPTSEKDTGMTAESHPGSDHNVARGVGTTAIGPTVSLSF</sequence>